<dbReference type="EMBL" id="AWFB01000067">
    <property type="protein sequence ID" value="RAN30911.1"/>
    <property type="molecule type" value="Genomic_DNA"/>
</dbReference>
<dbReference type="Gene3D" id="1.10.101.10">
    <property type="entry name" value="PGBD-like superfamily/PGBD"/>
    <property type="match status" value="1"/>
</dbReference>
<comment type="caution">
    <text evidence="3">The sequence shown here is derived from an EMBL/GenBank/DDBJ whole genome shotgun (WGS) entry which is preliminary data.</text>
</comment>
<keyword evidence="4" id="KW-1185">Reference proteome</keyword>
<feature type="domain" description="Peptidoglycan binding-like" evidence="2">
    <location>
        <begin position="258"/>
        <end position="311"/>
    </location>
</feature>
<dbReference type="SUPFAM" id="SSF47090">
    <property type="entry name" value="PGBD-like"/>
    <property type="match status" value="1"/>
</dbReference>
<dbReference type="AlphaFoldDB" id="A0A8B2PLS0"/>
<accession>A0A8B2PLS0</accession>
<gene>
    <name evidence="3" type="ORF">HY3_04755</name>
</gene>
<evidence type="ECO:0000256" key="1">
    <source>
        <dbReference type="SAM" id="SignalP"/>
    </source>
</evidence>
<keyword evidence="1" id="KW-0732">Signal</keyword>
<organism evidence="3 4">
    <name type="scientific">Hyphomonas pacifica</name>
    <dbReference type="NCBI Taxonomy" id="1280941"/>
    <lineage>
        <taxon>Bacteria</taxon>
        <taxon>Pseudomonadati</taxon>
        <taxon>Pseudomonadota</taxon>
        <taxon>Alphaproteobacteria</taxon>
        <taxon>Hyphomonadales</taxon>
        <taxon>Hyphomonadaceae</taxon>
        <taxon>Hyphomonas</taxon>
    </lineage>
</organism>
<sequence>MVAQRKLLGLAMFACTLTGSAFAEQAGPQTCVAKVLVPEVTEIVTEQIPEAPEQVEVRVIPAVYETVTEQVLVRDVVVDESVAAPVREIVTERVEIMPQKTRIELFPAEYETHTEQVLISPAHVTWQVAEGPCDLESHELTDEETSVMRDLGICPVITPAKYRTETRRAIVREQRSETSITPAVYEDIRTEIVRVPSAEAAAEIGVLYETIVRQRLVTPLRREAVTVPAAYKTVEKQVVVQPAHVSEHEIVCDSAITREVVLHLQRALQNAGYTVADDGILGPGTLNAMRAYQQHRKLMLGRLTRETLASLDISYNE</sequence>
<evidence type="ECO:0000313" key="4">
    <source>
        <dbReference type="Proteomes" id="UP000249123"/>
    </source>
</evidence>
<evidence type="ECO:0000259" key="2">
    <source>
        <dbReference type="Pfam" id="PF01471"/>
    </source>
</evidence>
<proteinExistence type="predicted"/>
<feature type="signal peptide" evidence="1">
    <location>
        <begin position="1"/>
        <end position="23"/>
    </location>
</feature>
<feature type="chain" id="PRO_5032930882" description="Peptidoglycan binding-like domain-containing protein" evidence="1">
    <location>
        <begin position="24"/>
        <end position="317"/>
    </location>
</feature>
<reference evidence="3 4" key="1">
    <citation type="submission" date="2013-04" db="EMBL/GenBank/DDBJ databases">
        <title>Hyphomonas sp. T24B3 Genome Sequencing.</title>
        <authorList>
            <person name="Lai Q."/>
            <person name="Shao Z."/>
        </authorList>
    </citation>
    <scope>NUCLEOTIDE SEQUENCE [LARGE SCALE GENOMIC DNA]</scope>
    <source>
        <strain evidence="3 4">T24B3</strain>
    </source>
</reference>
<name>A0A8B2PLS0_9PROT</name>
<dbReference type="InterPro" id="IPR036365">
    <property type="entry name" value="PGBD-like_sf"/>
</dbReference>
<protein>
    <recommendedName>
        <fullName evidence="2">Peptidoglycan binding-like domain-containing protein</fullName>
    </recommendedName>
</protein>
<dbReference type="Proteomes" id="UP000249123">
    <property type="component" value="Unassembled WGS sequence"/>
</dbReference>
<dbReference type="InterPro" id="IPR002477">
    <property type="entry name" value="Peptidoglycan-bd-like"/>
</dbReference>
<dbReference type="Pfam" id="PF01471">
    <property type="entry name" value="PG_binding_1"/>
    <property type="match status" value="1"/>
</dbReference>
<evidence type="ECO:0000313" key="3">
    <source>
        <dbReference type="EMBL" id="RAN30911.1"/>
    </source>
</evidence>
<dbReference type="InterPro" id="IPR036366">
    <property type="entry name" value="PGBDSf"/>
</dbReference>